<feature type="transmembrane region" description="Helical" evidence="5">
    <location>
        <begin position="6"/>
        <end position="27"/>
    </location>
</feature>
<dbReference type="GO" id="GO:0046872">
    <property type="term" value="F:metal ion binding"/>
    <property type="evidence" value="ECO:0007669"/>
    <property type="project" value="UniProtKB-KW"/>
</dbReference>
<reference evidence="7 8" key="1">
    <citation type="journal article" date="2016" name="Nat. Commun.">
        <title>Thousands of microbial genomes shed light on interconnected biogeochemical processes in an aquifer system.</title>
        <authorList>
            <person name="Anantharaman K."/>
            <person name="Brown C.T."/>
            <person name="Hug L.A."/>
            <person name="Sharon I."/>
            <person name="Castelle C.J."/>
            <person name="Probst A.J."/>
            <person name="Thomas B.C."/>
            <person name="Singh A."/>
            <person name="Wilkins M.J."/>
            <person name="Karaoz U."/>
            <person name="Brodie E.L."/>
            <person name="Williams K.H."/>
            <person name="Hubbard S.S."/>
            <person name="Banfield J.F."/>
        </authorList>
    </citation>
    <scope>NUCLEOTIDE SEQUENCE [LARGE SCALE GENOMIC DNA]</scope>
    <source>
        <strain evidence="8">RIFCSPLOWO2_12_FULL_64_10</strain>
    </source>
</reference>
<dbReference type="InterPro" id="IPR009056">
    <property type="entry name" value="Cyt_c-like_dom"/>
</dbReference>
<dbReference type="Gene3D" id="1.10.760.10">
    <property type="entry name" value="Cytochrome c-like domain"/>
    <property type="match status" value="2"/>
</dbReference>
<evidence type="ECO:0000256" key="4">
    <source>
        <dbReference type="PROSITE-ProRule" id="PRU00433"/>
    </source>
</evidence>
<dbReference type="GO" id="GO:0020037">
    <property type="term" value="F:heme binding"/>
    <property type="evidence" value="ECO:0007669"/>
    <property type="project" value="InterPro"/>
</dbReference>
<name>A0A1F6CA52_HANXR</name>
<accession>A0A1F6CA52</accession>
<keyword evidence="1 4" id="KW-0349">Heme</keyword>
<dbReference type="PROSITE" id="PS51007">
    <property type="entry name" value="CYTC"/>
    <property type="match status" value="1"/>
</dbReference>
<keyword evidence="3 4" id="KW-0408">Iron</keyword>
<evidence type="ECO:0000313" key="7">
    <source>
        <dbReference type="EMBL" id="OGG46048.1"/>
    </source>
</evidence>
<feature type="domain" description="Cytochrome c" evidence="6">
    <location>
        <begin position="230"/>
        <end position="296"/>
    </location>
</feature>
<keyword evidence="5" id="KW-0812">Transmembrane</keyword>
<dbReference type="SUPFAM" id="SSF46626">
    <property type="entry name" value="Cytochrome c"/>
    <property type="match status" value="1"/>
</dbReference>
<keyword evidence="5" id="KW-1133">Transmembrane helix</keyword>
<sequence>MNPALSSLLGVLMLLFGATALGIMLELQGGRVTDEARQRRLKLIHRACGYCFVTIYLFLLAVMIWRIAGFREDLPPRALLHAGFALAILPLIVIKILIIRRYPRLFPNVFPIAVTVFCLSFVYISLTAGYYYLKAGVGIYFSLASVDASKMKTEQERFIAGKNLLIHRCSTCHTLERTFVRFKTEEGWRQTVASMRQLNPDITELEGDLIAEYLIRTQALLARGRTTKAVDIMTGKTLFEARCSGCHDIERVNSLRLARPEWEKLVKEMQQNAGETVLTNEDCEVIVNYLATTRGT</sequence>
<dbReference type="EMBL" id="MFKF01000345">
    <property type="protein sequence ID" value="OGG46048.1"/>
    <property type="molecule type" value="Genomic_DNA"/>
</dbReference>
<keyword evidence="2 4" id="KW-0479">Metal-binding</keyword>
<keyword evidence="5" id="KW-0472">Membrane</keyword>
<feature type="transmembrane region" description="Helical" evidence="5">
    <location>
        <begin position="47"/>
        <end position="67"/>
    </location>
</feature>
<evidence type="ECO:0000256" key="5">
    <source>
        <dbReference type="SAM" id="Phobius"/>
    </source>
</evidence>
<gene>
    <name evidence="7" type="ORF">A3F84_01890</name>
</gene>
<organism evidence="7 8">
    <name type="scientific">Handelsmanbacteria sp. (strain RIFCSPLOWO2_12_FULL_64_10)</name>
    <dbReference type="NCBI Taxonomy" id="1817868"/>
    <lineage>
        <taxon>Bacteria</taxon>
        <taxon>Candidatus Handelsmaniibacteriota</taxon>
    </lineage>
</organism>
<evidence type="ECO:0000256" key="3">
    <source>
        <dbReference type="ARBA" id="ARBA00023004"/>
    </source>
</evidence>
<comment type="caution">
    <text evidence="7">The sequence shown here is derived from an EMBL/GenBank/DDBJ whole genome shotgun (WGS) entry which is preliminary data.</text>
</comment>
<evidence type="ECO:0000256" key="1">
    <source>
        <dbReference type="ARBA" id="ARBA00022617"/>
    </source>
</evidence>
<evidence type="ECO:0000256" key="2">
    <source>
        <dbReference type="ARBA" id="ARBA00022723"/>
    </source>
</evidence>
<evidence type="ECO:0000313" key="8">
    <source>
        <dbReference type="Proteomes" id="UP000178606"/>
    </source>
</evidence>
<proteinExistence type="predicted"/>
<evidence type="ECO:0000259" key="6">
    <source>
        <dbReference type="PROSITE" id="PS51007"/>
    </source>
</evidence>
<dbReference type="GO" id="GO:0009055">
    <property type="term" value="F:electron transfer activity"/>
    <property type="evidence" value="ECO:0007669"/>
    <property type="project" value="InterPro"/>
</dbReference>
<protein>
    <recommendedName>
        <fullName evidence="6">Cytochrome c domain-containing protein</fullName>
    </recommendedName>
</protein>
<dbReference type="AlphaFoldDB" id="A0A1F6CA52"/>
<feature type="transmembrane region" description="Helical" evidence="5">
    <location>
        <begin position="79"/>
        <end position="98"/>
    </location>
</feature>
<dbReference type="InterPro" id="IPR036909">
    <property type="entry name" value="Cyt_c-like_dom_sf"/>
</dbReference>
<dbReference type="Proteomes" id="UP000178606">
    <property type="component" value="Unassembled WGS sequence"/>
</dbReference>
<feature type="transmembrane region" description="Helical" evidence="5">
    <location>
        <begin position="105"/>
        <end position="124"/>
    </location>
</feature>